<dbReference type="Pfam" id="PF13560">
    <property type="entry name" value="HTH_31"/>
    <property type="match status" value="1"/>
</dbReference>
<dbReference type="SMART" id="SM00530">
    <property type="entry name" value="HTH_XRE"/>
    <property type="match status" value="1"/>
</dbReference>
<name>A0A4R5YFU6_9MICO</name>
<dbReference type="PANTHER" id="PTHR35010">
    <property type="entry name" value="BLL4672 PROTEIN-RELATED"/>
    <property type="match status" value="1"/>
</dbReference>
<comment type="caution">
    <text evidence="3">The sequence shown here is derived from an EMBL/GenBank/DDBJ whole genome shotgun (WGS) entry which is preliminary data.</text>
</comment>
<feature type="region of interest" description="Disordered" evidence="1">
    <location>
        <begin position="265"/>
        <end position="333"/>
    </location>
</feature>
<dbReference type="CDD" id="cd00093">
    <property type="entry name" value="HTH_XRE"/>
    <property type="match status" value="1"/>
</dbReference>
<protein>
    <submittedName>
        <fullName evidence="3">XRE family transcriptional regulator</fullName>
    </submittedName>
</protein>
<feature type="region of interest" description="Disordered" evidence="1">
    <location>
        <begin position="1"/>
        <end position="34"/>
    </location>
</feature>
<dbReference type="Gene3D" id="1.10.260.40">
    <property type="entry name" value="lambda repressor-like DNA-binding domains"/>
    <property type="match status" value="1"/>
</dbReference>
<reference evidence="3 4" key="1">
    <citation type="submission" date="2019-03" db="EMBL/GenBank/DDBJ databases">
        <title>Genome Sequencing and Assembly of Various Microbes Isolated from Partially Reclaimed Soil and Acid Mine Drainage (AMD) Site.</title>
        <authorList>
            <person name="Steinbock B."/>
            <person name="Bechtold R."/>
            <person name="Sevigny J.L."/>
            <person name="Thomas D."/>
            <person name="Cuthill L.R."/>
            <person name="Aveiro Johannsen E.J."/>
            <person name="Thomas K."/>
            <person name="Ghosh A."/>
        </authorList>
    </citation>
    <scope>NUCLEOTIDE SEQUENCE [LARGE SCALE GENOMIC DNA]</scope>
    <source>
        <strain evidence="3 4">F-B2</strain>
    </source>
</reference>
<gene>
    <name evidence="3" type="ORF">E2R54_12810</name>
</gene>
<evidence type="ECO:0000256" key="1">
    <source>
        <dbReference type="SAM" id="MobiDB-lite"/>
    </source>
</evidence>
<dbReference type="AlphaFoldDB" id="A0A4R5YFU6"/>
<dbReference type="SUPFAM" id="SSF47413">
    <property type="entry name" value="lambda repressor-like DNA-binding domains"/>
    <property type="match status" value="1"/>
</dbReference>
<dbReference type="EMBL" id="SMZX01000002">
    <property type="protein sequence ID" value="TDL44041.1"/>
    <property type="molecule type" value="Genomic_DNA"/>
</dbReference>
<sequence length="333" mass="36672">MRFEAGSRGGAEASDPHLKHDSGKMSGVTSDRSSADKSALASFLRARRAGLTPDAVGIPPEPRRRVRGLRREEVARLAGISAEYYRRLEQGSGHQMSLQVCNSLARALRLDRAGTAYLQRLALPDSEAPFEVHRGEDPPVDLVQLITHWDHTAAYIIDRNQDIVVVNDLIRAVAPGYMEVGNNLVLMQFEAPPELRELASWQEGALLGVAGALLRQSVRSALAGDHRTPARRRRLPRPVGAARGAAADLRRRAELLSRARLGRHEVADPRGASGPLHRHLLRRSGQRRRARTARSADRAARRDDDAPGCRVIDADVREQAGAVPRHGSRRRRA</sequence>
<dbReference type="Gene3D" id="3.30.450.180">
    <property type="match status" value="1"/>
</dbReference>
<feature type="compositionally biased region" description="Basic residues" evidence="1">
    <location>
        <begin position="276"/>
        <end position="292"/>
    </location>
</feature>
<dbReference type="InterPro" id="IPR001387">
    <property type="entry name" value="Cro/C1-type_HTH"/>
</dbReference>
<accession>A0A4R5YFU6</accession>
<feature type="compositionally biased region" description="Basic and acidic residues" evidence="1">
    <location>
        <begin position="14"/>
        <end position="23"/>
    </location>
</feature>
<evidence type="ECO:0000259" key="2">
    <source>
        <dbReference type="SMART" id="SM00530"/>
    </source>
</evidence>
<organism evidence="3 4">
    <name type="scientific">Microbacterium oleivorans</name>
    <dbReference type="NCBI Taxonomy" id="273677"/>
    <lineage>
        <taxon>Bacteria</taxon>
        <taxon>Bacillati</taxon>
        <taxon>Actinomycetota</taxon>
        <taxon>Actinomycetes</taxon>
        <taxon>Micrococcales</taxon>
        <taxon>Microbacteriaceae</taxon>
        <taxon>Microbacterium</taxon>
    </lineage>
</organism>
<feature type="domain" description="HTH cro/C1-type" evidence="2">
    <location>
        <begin position="43"/>
        <end position="115"/>
    </location>
</feature>
<dbReference type="GO" id="GO:0003677">
    <property type="term" value="F:DNA binding"/>
    <property type="evidence" value="ECO:0007669"/>
    <property type="project" value="InterPro"/>
</dbReference>
<evidence type="ECO:0000313" key="3">
    <source>
        <dbReference type="EMBL" id="TDL44041.1"/>
    </source>
</evidence>
<feature type="region of interest" description="Disordered" evidence="1">
    <location>
        <begin position="222"/>
        <end position="243"/>
    </location>
</feature>
<feature type="compositionally biased region" description="Basic and acidic residues" evidence="1">
    <location>
        <begin position="294"/>
        <end position="318"/>
    </location>
</feature>
<dbReference type="InterPro" id="IPR010982">
    <property type="entry name" value="Lambda_DNA-bd_dom_sf"/>
</dbReference>
<dbReference type="PANTHER" id="PTHR35010:SF2">
    <property type="entry name" value="BLL4672 PROTEIN"/>
    <property type="match status" value="1"/>
</dbReference>
<dbReference type="Proteomes" id="UP000295633">
    <property type="component" value="Unassembled WGS sequence"/>
</dbReference>
<proteinExistence type="predicted"/>
<evidence type="ECO:0000313" key="4">
    <source>
        <dbReference type="Proteomes" id="UP000295633"/>
    </source>
</evidence>